<accession>A0A2P6S817</accession>
<dbReference type="Gramene" id="PRQ54841">
    <property type="protein sequence ID" value="PRQ54841"/>
    <property type="gene ID" value="RchiOBHm_Chr1g0318121"/>
</dbReference>
<dbReference type="AlphaFoldDB" id="A0A2P6S817"/>
<gene>
    <name evidence="2" type="ORF">RchiOBHm_Chr1g0318121</name>
</gene>
<sequence length="57" mass="6691">MINQRNVCLLHVCMHARQLYLSSLLTLSHLLLIAINNMGAICCNIYLYDYHAYQLYM</sequence>
<feature type="transmembrane region" description="Helical" evidence="1">
    <location>
        <begin position="24"/>
        <end position="48"/>
    </location>
</feature>
<reference evidence="2 3" key="1">
    <citation type="journal article" date="2018" name="Nat. Genet.">
        <title>The Rosa genome provides new insights in the design of modern roses.</title>
        <authorList>
            <person name="Bendahmane M."/>
        </authorList>
    </citation>
    <scope>NUCLEOTIDE SEQUENCE [LARGE SCALE GENOMIC DNA]</scope>
    <source>
        <strain evidence="3">cv. Old Blush</strain>
    </source>
</reference>
<keyword evidence="3" id="KW-1185">Reference proteome</keyword>
<organism evidence="2 3">
    <name type="scientific">Rosa chinensis</name>
    <name type="common">China rose</name>
    <dbReference type="NCBI Taxonomy" id="74649"/>
    <lineage>
        <taxon>Eukaryota</taxon>
        <taxon>Viridiplantae</taxon>
        <taxon>Streptophyta</taxon>
        <taxon>Embryophyta</taxon>
        <taxon>Tracheophyta</taxon>
        <taxon>Spermatophyta</taxon>
        <taxon>Magnoliopsida</taxon>
        <taxon>eudicotyledons</taxon>
        <taxon>Gunneridae</taxon>
        <taxon>Pentapetalae</taxon>
        <taxon>rosids</taxon>
        <taxon>fabids</taxon>
        <taxon>Rosales</taxon>
        <taxon>Rosaceae</taxon>
        <taxon>Rosoideae</taxon>
        <taxon>Rosoideae incertae sedis</taxon>
        <taxon>Rosa</taxon>
    </lineage>
</organism>
<keyword evidence="1" id="KW-0812">Transmembrane</keyword>
<evidence type="ECO:0000313" key="2">
    <source>
        <dbReference type="EMBL" id="PRQ54841.1"/>
    </source>
</evidence>
<evidence type="ECO:0000313" key="3">
    <source>
        <dbReference type="Proteomes" id="UP000238479"/>
    </source>
</evidence>
<comment type="caution">
    <text evidence="2">The sequence shown here is derived from an EMBL/GenBank/DDBJ whole genome shotgun (WGS) entry which is preliminary data.</text>
</comment>
<dbReference type="Proteomes" id="UP000238479">
    <property type="component" value="Chromosome 1"/>
</dbReference>
<dbReference type="EMBL" id="PDCK01000039">
    <property type="protein sequence ID" value="PRQ54841.1"/>
    <property type="molecule type" value="Genomic_DNA"/>
</dbReference>
<protein>
    <submittedName>
        <fullName evidence="2">Uncharacterized protein</fullName>
    </submittedName>
</protein>
<evidence type="ECO:0000256" key="1">
    <source>
        <dbReference type="SAM" id="Phobius"/>
    </source>
</evidence>
<proteinExistence type="predicted"/>
<keyword evidence="1" id="KW-0472">Membrane</keyword>
<name>A0A2P6S817_ROSCH</name>
<keyword evidence="1" id="KW-1133">Transmembrane helix</keyword>